<dbReference type="RefSeq" id="XP_037892541.1">
    <property type="nucleotide sequence ID" value="XM_038036613.1"/>
</dbReference>
<sequence length="863" mass="101339">MPDNSAKFNADLHLDIPKWINSEYFEKILRKDFQCFKKILKFTIIPASPPGENYTSIMMRVKMDFEMEDGFTQQKSYIMKTMLDNGRKGNYVNTLNLFPKEKLMYESILPQLEALYEERGSKVKFAPRCHWIEDNSGQITLVLADLKTKKFRNINRLKGFDMLHIKKVLEKLAEFHAASAVLMERNGSIPHEFQNIYLPVNYHKSKSYQARIRSYKSAMSLWGLEDYEKYSNFIPSAEQYMKATMHCHHGDPSEFKVLNHGDFWSSNIMLNYLSNATNANTDINQIRFVDFQMCKWSNPALDLWELIICSVESNLRIKHFDYFLRIYHSHLQKCLAFLHYPKPLPLLRDLHISMLRYGFWAYYNTFNHLVLILMPDKEASLLRLMQSGEEGDKFRMKAYTNPLYVRAVLDIFPFLYRKGLLDFSDRSRCLSYICLFHMGTGTKDYTPPDWLTVEFLQDVLREYFKDDTDTLEVHNMKVGAAAVTSSKGSGGEKVHHGFASEMHCAILQLKRNHALSKFSVILKVHPKGLTGVLAHKSKLFKREIMTYKEIIPRVEELLTGINDRIKIAPACYYTTEVPEPFLILEDMHRSGYENFEKRRLLNLEYVLLTVRKLAKLHACSAVIARENPRIMEIFEEPPISRHPDRKDFLEFFPVNMRCVAEEISHWPGYEKITEKLFKLSENVIEKAVEMYENQAKRFRVFNIADLWIDNLMFRMNNETQEPDDVMLFDYQLCYYGSPAVDLNYLLYGSVNENVRKVHLKYIVSEYHHILKETLEKLNYNGFIPSLKDITIDMIRNSLQGVIAATCLTPIIFMEKDGYDNLEYLISLNEQGNQIRRENVENPKYRTFLQRTIKEFELSGFLDF</sequence>
<evidence type="ECO:0000313" key="2">
    <source>
        <dbReference type="Proteomes" id="UP000092443"/>
    </source>
</evidence>
<dbReference type="InterPro" id="IPR004119">
    <property type="entry name" value="EcKL"/>
</dbReference>
<evidence type="ECO:0000313" key="3">
    <source>
        <dbReference type="RefSeq" id="XP_037892541.1"/>
    </source>
</evidence>
<name>A0A9C5Z5S1_9MUSC</name>
<dbReference type="SUPFAM" id="SSF56112">
    <property type="entry name" value="Protein kinase-like (PK-like)"/>
    <property type="match status" value="2"/>
</dbReference>
<dbReference type="GeneID" id="119639311"/>
<proteinExistence type="predicted"/>
<dbReference type="PANTHER" id="PTHR11012:SF6">
    <property type="entry name" value="CHK DOMAIN OV1-RELATED"/>
    <property type="match status" value="1"/>
</dbReference>
<protein>
    <submittedName>
        <fullName evidence="3">Uncharacterized protein LOC119639311</fullName>
    </submittedName>
</protein>
<dbReference type="PANTHER" id="PTHR11012">
    <property type="entry name" value="PROTEIN KINASE-LIKE DOMAIN-CONTAINING"/>
    <property type="match status" value="1"/>
</dbReference>
<dbReference type="SMART" id="SM00587">
    <property type="entry name" value="CHK"/>
    <property type="match status" value="2"/>
</dbReference>
<feature type="domain" description="CHK kinase-like" evidence="1">
    <location>
        <begin position="141"/>
        <end position="337"/>
    </location>
</feature>
<evidence type="ECO:0000259" key="1">
    <source>
        <dbReference type="SMART" id="SM00587"/>
    </source>
</evidence>
<reference evidence="3" key="1">
    <citation type="submission" date="2025-08" db="UniProtKB">
        <authorList>
            <consortium name="RefSeq"/>
        </authorList>
    </citation>
    <scope>IDENTIFICATION</scope>
    <source>
        <tissue evidence="3">Whole body pupa</tissue>
    </source>
</reference>
<dbReference type="Gene3D" id="3.90.1200.10">
    <property type="match status" value="2"/>
</dbReference>
<dbReference type="Pfam" id="PF02958">
    <property type="entry name" value="EcKL"/>
    <property type="match status" value="2"/>
</dbReference>
<dbReference type="InterPro" id="IPR015897">
    <property type="entry name" value="CHK_kinase-like"/>
</dbReference>
<accession>A0A9C5Z5S1</accession>
<dbReference type="KEGG" id="gfs:119639311"/>
<organism evidence="2 3">
    <name type="scientific">Glossina fuscipes</name>
    <dbReference type="NCBI Taxonomy" id="7396"/>
    <lineage>
        <taxon>Eukaryota</taxon>
        <taxon>Metazoa</taxon>
        <taxon>Ecdysozoa</taxon>
        <taxon>Arthropoda</taxon>
        <taxon>Hexapoda</taxon>
        <taxon>Insecta</taxon>
        <taxon>Pterygota</taxon>
        <taxon>Neoptera</taxon>
        <taxon>Endopterygota</taxon>
        <taxon>Diptera</taxon>
        <taxon>Brachycera</taxon>
        <taxon>Muscomorpha</taxon>
        <taxon>Hippoboscoidea</taxon>
        <taxon>Glossinidae</taxon>
        <taxon>Glossina</taxon>
    </lineage>
</organism>
<dbReference type="InterPro" id="IPR011009">
    <property type="entry name" value="Kinase-like_dom_sf"/>
</dbReference>
<dbReference type="Proteomes" id="UP000092443">
    <property type="component" value="Unplaced"/>
</dbReference>
<gene>
    <name evidence="3" type="primary">LOC119639311</name>
</gene>
<feature type="domain" description="CHK kinase-like" evidence="1">
    <location>
        <begin position="582"/>
        <end position="776"/>
    </location>
</feature>
<keyword evidence="2" id="KW-1185">Reference proteome</keyword>
<dbReference type="AlphaFoldDB" id="A0A9C5Z5S1"/>